<dbReference type="AlphaFoldDB" id="A0A7S1MAB7"/>
<feature type="compositionally biased region" description="Pro residues" evidence="1">
    <location>
        <begin position="77"/>
        <end position="94"/>
    </location>
</feature>
<feature type="region of interest" description="Disordered" evidence="1">
    <location>
        <begin position="67"/>
        <end position="95"/>
    </location>
</feature>
<feature type="region of interest" description="Disordered" evidence="1">
    <location>
        <begin position="354"/>
        <end position="374"/>
    </location>
</feature>
<keyword evidence="2" id="KW-0732">Signal</keyword>
<reference evidence="3" key="1">
    <citation type="submission" date="2021-01" db="EMBL/GenBank/DDBJ databases">
        <authorList>
            <person name="Corre E."/>
            <person name="Pelletier E."/>
            <person name="Niang G."/>
            <person name="Scheremetjew M."/>
            <person name="Finn R."/>
            <person name="Kale V."/>
            <person name="Holt S."/>
            <person name="Cochrane G."/>
            <person name="Meng A."/>
            <person name="Brown T."/>
            <person name="Cohen L."/>
        </authorList>
    </citation>
    <scope>NUCLEOTIDE SEQUENCE</scope>
    <source>
        <strain evidence="3">OF101</strain>
    </source>
</reference>
<name>A0A7S1MAB7_ALECA</name>
<evidence type="ECO:0008006" key="4">
    <source>
        <dbReference type="Google" id="ProtNLM"/>
    </source>
</evidence>
<dbReference type="EMBL" id="HBGE01032819">
    <property type="protein sequence ID" value="CAD9126208.1"/>
    <property type="molecule type" value="Transcribed_RNA"/>
</dbReference>
<protein>
    <recommendedName>
        <fullName evidence="4">Ion transport domain-containing protein</fullName>
    </recommendedName>
</protein>
<sequence length="588" mass="67155">MLALALCLAAALATPPVAGDHEAELMRMIAELKADVMQGKEEMAAQRKASQELRRDMSKVRLELVAARGAHTTPRPETTPAPPETTPAPTTPPPDKIKTFFKQTKKIAANLKPLLLNDFMFYTSIVLILQWHIRFGFADVIHHKLFKDARGGKKWTKAQVKPMMTPRRLGLNVLIFVIYYDDQPPWFLEDILHNRPFVCSVGLVFLDTVVLFYSFMILGWSLSKHNHRGTEPAKSNEYIDPLDESEDDGHCPEKFEATNVYEDLTMQFRRVTPVWIVQMALVALYIEQLNKDKDTKDVNQVDYAYWVIAVIFQMHGGDAQVGEPFNALYWNRILNSNMVADLQANVKWLIGGGKDDSENDASKQPLMDDGERSPQHLASAQDLEELVKTAVDKATSAEARRPDSTVNEYLAKLPAEIVNMVLEENTLQETMWRRSFNFVGGCWHKCFWVLDTKICLEWQIRRFMDFTVNSVARGIILYTVPIMVCVEGPLDFVKDLTAVMFMTTLDDSDTKREVEEILVKLKYELYREGSAGDDGENDAEIKISLTDWEKKYAKDAKQSDKFELLTDLDGEHFSHFRGDPRPHEQERV</sequence>
<proteinExistence type="predicted"/>
<gene>
    <name evidence="3" type="ORF">ACAT0790_LOCUS19817</name>
</gene>
<evidence type="ECO:0000256" key="2">
    <source>
        <dbReference type="SAM" id="SignalP"/>
    </source>
</evidence>
<evidence type="ECO:0000256" key="1">
    <source>
        <dbReference type="SAM" id="MobiDB-lite"/>
    </source>
</evidence>
<feature type="chain" id="PRO_5031313156" description="Ion transport domain-containing protein" evidence="2">
    <location>
        <begin position="20"/>
        <end position="588"/>
    </location>
</feature>
<accession>A0A7S1MAB7</accession>
<evidence type="ECO:0000313" key="3">
    <source>
        <dbReference type="EMBL" id="CAD9126208.1"/>
    </source>
</evidence>
<organism evidence="3">
    <name type="scientific">Alexandrium catenella</name>
    <name type="common">Red tide dinoflagellate</name>
    <name type="synonym">Gonyaulax catenella</name>
    <dbReference type="NCBI Taxonomy" id="2925"/>
    <lineage>
        <taxon>Eukaryota</taxon>
        <taxon>Sar</taxon>
        <taxon>Alveolata</taxon>
        <taxon>Dinophyceae</taxon>
        <taxon>Gonyaulacales</taxon>
        <taxon>Pyrocystaceae</taxon>
        <taxon>Alexandrium</taxon>
    </lineage>
</organism>
<feature type="signal peptide" evidence="2">
    <location>
        <begin position="1"/>
        <end position="19"/>
    </location>
</feature>